<proteinExistence type="predicted"/>
<reference evidence="3 4" key="1">
    <citation type="submission" date="2016-11" db="EMBL/GenBank/DDBJ databases">
        <authorList>
            <person name="Jaros S."/>
            <person name="Januszkiewicz K."/>
            <person name="Wedrychowicz H."/>
        </authorList>
    </citation>
    <scope>NUCLEOTIDE SEQUENCE [LARGE SCALE GENOMIC DNA]</scope>
    <source>
        <strain evidence="3 4">GAS138</strain>
    </source>
</reference>
<evidence type="ECO:0000259" key="2">
    <source>
        <dbReference type="Pfam" id="PF00144"/>
    </source>
</evidence>
<dbReference type="PANTHER" id="PTHR43283">
    <property type="entry name" value="BETA-LACTAMASE-RELATED"/>
    <property type="match status" value="1"/>
</dbReference>
<dbReference type="Gene3D" id="3.40.710.10">
    <property type="entry name" value="DD-peptidase/beta-lactamase superfamily"/>
    <property type="match status" value="1"/>
</dbReference>
<feature type="chain" id="PRO_5012590080" evidence="1">
    <location>
        <begin position="26"/>
        <end position="518"/>
    </location>
</feature>
<name>A0A1M5PAS6_9BRAD</name>
<feature type="signal peptide" evidence="1">
    <location>
        <begin position="1"/>
        <end position="25"/>
    </location>
</feature>
<dbReference type="InterPro" id="IPR001466">
    <property type="entry name" value="Beta-lactam-related"/>
</dbReference>
<dbReference type="EMBL" id="LT670817">
    <property type="protein sequence ID" value="SHG98886.1"/>
    <property type="molecule type" value="Genomic_DNA"/>
</dbReference>
<gene>
    <name evidence="3" type="ORF">SAMN05443248_3291</name>
</gene>
<accession>A0A1M5PAS6</accession>
<keyword evidence="1" id="KW-0732">Signal</keyword>
<sequence>MFLRNAAIALLFVGAQCFAGCNASAAEPNGTSSPEIWPTNAWQVSTPEEQGMDSASLARLIESVGTYKQDSLMIVRHGKIVAEAYYAPYVAGVSHDLRSVTKSIVSTLTAIELQHGLLDSVDHPVIDLFPDKQIANIDDNKKAMTVQSLLDMTSGIDWQEKAYTPDETIIRMYRSPDRTEFVLSQPMSRAPGTTFYYNSGNPYVLSALITKKTGQSAFDFAKKELFEPLGIKSAKWGAVDAQGVTDGEAGLSLAPHDMARIGYLYLHNGMWDGKQIIPSSWVDRAKAGSVSATFGFHYANLWWSLPEKDAYMARGRHSQLILVLPKLDVVAVMTGILRDDEYYSASRLVDDISNSVKSDNPLPPDAIAQALLAASLRQAASEKPCAVGGTPELAKAVSGKTYQFDANVLHVKTFSLTFSDADPFWEITTETGKTDRPTQHFSGLLGLDGTFRRSPPAAYGINAVRGRWLNENTLSIERRILGHSETQTWALSFSGDEVKVNFENTDGLKAELHGRKIE</sequence>
<evidence type="ECO:0000313" key="4">
    <source>
        <dbReference type="Proteomes" id="UP000189796"/>
    </source>
</evidence>
<evidence type="ECO:0000313" key="3">
    <source>
        <dbReference type="EMBL" id="SHG98886.1"/>
    </source>
</evidence>
<dbReference type="Proteomes" id="UP000189796">
    <property type="component" value="Chromosome I"/>
</dbReference>
<organism evidence="3 4">
    <name type="scientific">Bradyrhizobium erythrophlei</name>
    <dbReference type="NCBI Taxonomy" id="1437360"/>
    <lineage>
        <taxon>Bacteria</taxon>
        <taxon>Pseudomonadati</taxon>
        <taxon>Pseudomonadota</taxon>
        <taxon>Alphaproteobacteria</taxon>
        <taxon>Hyphomicrobiales</taxon>
        <taxon>Nitrobacteraceae</taxon>
        <taxon>Bradyrhizobium</taxon>
    </lineage>
</organism>
<protein>
    <submittedName>
        <fullName evidence="3">CubicO group peptidase, beta-lactamase class C family</fullName>
    </submittedName>
</protein>
<dbReference type="AlphaFoldDB" id="A0A1M5PAS6"/>
<evidence type="ECO:0000256" key="1">
    <source>
        <dbReference type="SAM" id="SignalP"/>
    </source>
</evidence>
<dbReference type="PANTHER" id="PTHR43283:SF7">
    <property type="entry name" value="BETA-LACTAMASE-RELATED DOMAIN-CONTAINING PROTEIN"/>
    <property type="match status" value="1"/>
</dbReference>
<feature type="domain" description="Beta-lactamase-related" evidence="2">
    <location>
        <begin position="70"/>
        <end position="333"/>
    </location>
</feature>
<dbReference type="Pfam" id="PF00144">
    <property type="entry name" value="Beta-lactamase"/>
    <property type="match status" value="1"/>
</dbReference>
<dbReference type="InterPro" id="IPR050789">
    <property type="entry name" value="Diverse_Enzym_Activities"/>
</dbReference>
<dbReference type="InterPro" id="IPR012338">
    <property type="entry name" value="Beta-lactam/transpept-like"/>
</dbReference>
<dbReference type="SUPFAM" id="SSF56601">
    <property type="entry name" value="beta-lactamase/transpeptidase-like"/>
    <property type="match status" value="1"/>
</dbReference>
<dbReference type="RefSeq" id="WP_172842569.1">
    <property type="nucleotide sequence ID" value="NZ_LT670817.1"/>
</dbReference>